<keyword evidence="7" id="KW-0175">Coiled coil</keyword>
<dbReference type="FunFam" id="4.10.530.10:FF:000002">
    <property type="entry name" value="Fibrinogen gamma chain"/>
    <property type="match status" value="1"/>
</dbReference>
<dbReference type="GO" id="GO:0046872">
    <property type="term" value="F:metal ion binding"/>
    <property type="evidence" value="ECO:0007669"/>
    <property type="project" value="UniProtKB-KW"/>
</dbReference>
<dbReference type="PROSITE" id="PS51406">
    <property type="entry name" value="FIBRINOGEN_C_2"/>
    <property type="match status" value="1"/>
</dbReference>
<evidence type="ECO:0000256" key="5">
    <source>
        <dbReference type="ARBA" id="ARBA00022729"/>
    </source>
</evidence>
<evidence type="ECO:0000256" key="3">
    <source>
        <dbReference type="ARBA" id="ARBA00022696"/>
    </source>
</evidence>
<keyword evidence="8" id="KW-0094">Blood coagulation</keyword>
<dbReference type="Gene3D" id="1.20.5.50">
    <property type="match status" value="1"/>
</dbReference>
<evidence type="ECO:0000256" key="2">
    <source>
        <dbReference type="ARBA" id="ARBA00022525"/>
    </source>
</evidence>
<dbReference type="GO" id="GO:0030674">
    <property type="term" value="F:protein-macromolecule adaptor activity"/>
    <property type="evidence" value="ECO:0007669"/>
    <property type="project" value="TreeGrafter"/>
</dbReference>
<dbReference type="RefSeq" id="NP_001279510.1">
    <property type="nucleotide sequence ID" value="NM_001292581.1"/>
</dbReference>
<evidence type="ECO:0000256" key="6">
    <source>
        <dbReference type="ARBA" id="ARBA00022837"/>
    </source>
</evidence>
<dbReference type="InterPro" id="IPR036056">
    <property type="entry name" value="Fibrinogen-like_C"/>
</dbReference>
<keyword evidence="6" id="KW-0106">Calcium</keyword>
<dbReference type="PANTHER" id="PTHR47221:SF9">
    <property type="entry name" value="FIBRINOGEN GAMMA CHAIN"/>
    <property type="match status" value="1"/>
</dbReference>
<dbReference type="CDD" id="cd00087">
    <property type="entry name" value="FReD"/>
    <property type="match status" value="1"/>
</dbReference>
<dbReference type="GO" id="GO:0070527">
    <property type="term" value="P:platelet aggregation"/>
    <property type="evidence" value="ECO:0007669"/>
    <property type="project" value="TreeGrafter"/>
</dbReference>
<dbReference type="SUPFAM" id="SSF58010">
    <property type="entry name" value="Fibrinogen coiled-coil and central regions"/>
    <property type="match status" value="1"/>
</dbReference>
<dbReference type="GO" id="GO:0034116">
    <property type="term" value="P:positive regulation of heterotypic cell-cell adhesion"/>
    <property type="evidence" value="ECO:0007669"/>
    <property type="project" value="TreeGrafter"/>
</dbReference>
<dbReference type="InterPro" id="IPR020837">
    <property type="entry name" value="Fibrinogen_CS"/>
</dbReference>
<dbReference type="EMBL" id="JX211729">
    <property type="protein sequence ID" value="AFM90043.1"/>
    <property type="molecule type" value="mRNA"/>
</dbReference>
<evidence type="ECO:0000256" key="4">
    <source>
        <dbReference type="ARBA" id="ARBA00022723"/>
    </source>
</evidence>
<evidence type="ECO:0000256" key="12">
    <source>
        <dbReference type="SAM" id="SignalP"/>
    </source>
</evidence>
<keyword evidence="10" id="KW-0325">Glycoprotein</keyword>
<dbReference type="GO" id="GO:0005577">
    <property type="term" value="C:fibrinogen complex"/>
    <property type="evidence" value="ECO:0007669"/>
    <property type="project" value="InterPro"/>
</dbReference>
<name>K4GHF7_CALMI</name>
<dbReference type="SMART" id="SM01212">
    <property type="entry name" value="Fib_alpha"/>
    <property type="match status" value="1"/>
</dbReference>
<evidence type="ECO:0000256" key="7">
    <source>
        <dbReference type="ARBA" id="ARBA00023054"/>
    </source>
</evidence>
<evidence type="ECO:0000256" key="9">
    <source>
        <dbReference type="ARBA" id="ARBA00023157"/>
    </source>
</evidence>
<dbReference type="GeneID" id="103189381"/>
<proteinExistence type="evidence at transcript level"/>
<dbReference type="GO" id="GO:0005201">
    <property type="term" value="F:extracellular matrix structural constituent"/>
    <property type="evidence" value="ECO:0007669"/>
    <property type="project" value="TreeGrafter"/>
</dbReference>
<dbReference type="CTD" id="2266"/>
<organism evidence="14">
    <name type="scientific">Callorhinchus milii</name>
    <name type="common">Ghost shark</name>
    <dbReference type="NCBI Taxonomy" id="7868"/>
    <lineage>
        <taxon>Eukaryota</taxon>
        <taxon>Metazoa</taxon>
        <taxon>Chordata</taxon>
        <taxon>Craniata</taxon>
        <taxon>Vertebrata</taxon>
        <taxon>Chondrichthyes</taxon>
        <taxon>Holocephali</taxon>
        <taxon>Chimaeriformes</taxon>
        <taxon>Callorhinchidae</taxon>
        <taxon>Callorhinchus</taxon>
    </lineage>
</organism>
<dbReference type="NCBIfam" id="NF040941">
    <property type="entry name" value="GGGWT_bact"/>
    <property type="match status" value="1"/>
</dbReference>
<dbReference type="PANTHER" id="PTHR47221">
    <property type="entry name" value="FIBRINOGEN ALPHA CHAIN"/>
    <property type="match status" value="1"/>
</dbReference>
<keyword evidence="2" id="KW-0964">Secreted</keyword>
<dbReference type="Gene3D" id="3.90.215.10">
    <property type="entry name" value="Gamma Fibrinogen, chain A, domain 1"/>
    <property type="match status" value="1"/>
</dbReference>
<comment type="subunit">
    <text evidence="11">Heterohexamer; disulfide linked. Contains 2 sets of 3 non-identical chains (alpha, beta and gamma). The 2 heterotrimers are in head to head conformation with the N-termini in a small central domain.</text>
</comment>
<dbReference type="InterPro" id="IPR014716">
    <property type="entry name" value="Fibrinogen_a/b/g_C_1"/>
</dbReference>
<dbReference type="SMART" id="SM00186">
    <property type="entry name" value="FBG"/>
    <property type="match status" value="1"/>
</dbReference>
<feature type="domain" description="Fibrinogen C-terminal" evidence="13">
    <location>
        <begin position="166"/>
        <end position="412"/>
    </location>
</feature>
<evidence type="ECO:0000256" key="11">
    <source>
        <dbReference type="ARBA" id="ARBA00025974"/>
    </source>
</evidence>
<dbReference type="OrthoDB" id="10063010at2759"/>
<keyword evidence="9" id="KW-1015">Disulfide bond</keyword>
<reference evidence="14" key="1">
    <citation type="journal article" date="2012" name="PLoS ONE">
        <title>Sequencing and Analysis of Full-Length cDNAs, 5'-ESTs and 3'-ESTs from a Cartilaginous Fish, the Elephant Shark (Callorhinchus milii).</title>
        <authorList>
            <person name="Tan Y.Y."/>
            <person name="Kodzius R."/>
            <person name="Tay B.H."/>
            <person name="Tay A."/>
            <person name="Brenner S."/>
            <person name="Venkatesh B."/>
        </authorList>
    </citation>
    <scope>NUCLEOTIDE SEQUENCE</scope>
    <source>
        <tissue evidence="14">Liver</tissue>
    </source>
</reference>
<keyword evidence="3" id="KW-0356">Hemostasis</keyword>
<dbReference type="GO" id="GO:0051258">
    <property type="term" value="P:protein polymerization"/>
    <property type="evidence" value="ECO:0007669"/>
    <property type="project" value="InterPro"/>
</dbReference>
<dbReference type="Pfam" id="PF00147">
    <property type="entry name" value="Fibrinogen_C"/>
    <property type="match status" value="1"/>
</dbReference>
<dbReference type="PROSITE" id="PS51257">
    <property type="entry name" value="PROKAR_LIPOPROTEIN"/>
    <property type="match status" value="1"/>
</dbReference>
<feature type="chain" id="PRO_5003876986" evidence="12">
    <location>
        <begin position="25"/>
        <end position="433"/>
    </location>
</feature>
<dbReference type="GO" id="GO:0042730">
    <property type="term" value="P:fibrinolysis"/>
    <property type="evidence" value="ECO:0007669"/>
    <property type="project" value="TreeGrafter"/>
</dbReference>
<feature type="signal peptide" evidence="12">
    <location>
        <begin position="1"/>
        <end position="24"/>
    </location>
</feature>
<dbReference type="KEGG" id="cmk:103189381"/>
<dbReference type="FunFam" id="3.90.215.10:FF:000002">
    <property type="entry name" value="Fibrinogen gamma chain"/>
    <property type="match status" value="1"/>
</dbReference>
<dbReference type="GO" id="GO:0005102">
    <property type="term" value="F:signaling receptor binding"/>
    <property type="evidence" value="ECO:0007669"/>
    <property type="project" value="InterPro"/>
</dbReference>
<dbReference type="GO" id="GO:0072377">
    <property type="term" value="P:blood coagulation, common pathway"/>
    <property type="evidence" value="ECO:0007669"/>
    <property type="project" value="TreeGrafter"/>
</dbReference>
<evidence type="ECO:0000256" key="8">
    <source>
        <dbReference type="ARBA" id="ARBA00023084"/>
    </source>
</evidence>
<keyword evidence="4" id="KW-0479">Metal-binding</keyword>
<dbReference type="AlphaFoldDB" id="K4GHF7"/>
<evidence type="ECO:0000259" key="13">
    <source>
        <dbReference type="PROSITE" id="PS51406"/>
    </source>
</evidence>
<sequence>MSGTRSKLLAFLQVLLLACSLTRSQFPPSKDTCCNLDSRFGEFCPTTCGVFNFLSKHRGTTDYQLSVLEKSLQAIENATTLTRRQMETIEQPNVVIKKQLPDTFIKRIRDIQTDIFRFERVSEDKNVELREIESILSSNREVISRLKRTTQELHARCGKTCRDTIEIFEVTGRDCQEIADKGARKSGLYYIKPDRTKQQFLVYCEIDSAGRGWTVLQRRLDGSVNFYKNWVQYKEGFGYLSPADRTEFWLGNEKMHLLTMQQHRPYLLKITLKDWSGEESYAFYNGFKVASEEEGYRLIYSFFDRGSAGNAFEGFAFKEDVSDKFYTRINGMKFSTADQDNDAYDGNCALQDTSGWWMNKCHAANLNGNYYQGGHYTADQTPSGFDNGIIWATWRDRWYSLKETTMKIIPIRRYSELQHLEQEQTQDMPRGDN</sequence>
<dbReference type="Gene3D" id="4.10.530.10">
    <property type="entry name" value="Gamma-fibrinogen Carboxyl Terminal Fragment, domain 2"/>
    <property type="match status" value="1"/>
</dbReference>
<protein>
    <submittedName>
        <fullName evidence="14">Fibrinogen gamma polypeptide</fullName>
    </submittedName>
</protein>
<evidence type="ECO:0000313" key="14">
    <source>
        <dbReference type="EMBL" id="AFM90043.1"/>
    </source>
</evidence>
<keyword evidence="5 12" id="KW-0732">Signal</keyword>
<dbReference type="SUPFAM" id="SSF56496">
    <property type="entry name" value="Fibrinogen C-terminal domain-like"/>
    <property type="match status" value="1"/>
</dbReference>
<dbReference type="InterPro" id="IPR002181">
    <property type="entry name" value="Fibrinogen_a/b/g_C_dom"/>
</dbReference>
<evidence type="ECO:0000256" key="10">
    <source>
        <dbReference type="ARBA" id="ARBA00023180"/>
    </source>
</evidence>
<comment type="subcellular location">
    <subcellularLocation>
        <location evidence="1">Secreted</location>
    </subcellularLocation>
</comment>
<dbReference type="PROSITE" id="PS00514">
    <property type="entry name" value="FIBRINOGEN_C_1"/>
    <property type="match status" value="1"/>
</dbReference>
<accession>K4GHF7</accession>
<dbReference type="InterPro" id="IPR012290">
    <property type="entry name" value="Fibrinogen_a/b/g_coil_dom"/>
</dbReference>
<evidence type="ECO:0000256" key="1">
    <source>
        <dbReference type="ARBA" id="ARBA00004613"/>
    </source>
</evidence>
<dbReference type="Pfam" id="PF08702">
    <property type="entry name" value="Fib_alpha"/>
    <property type="match status" value="1"/>
</dbReference>
<dbReference type="InterPro" id="IPR037579">
    <property type="entry name" value="FIB_ANG-like"/>
</dbReference>